<evidence type="ECO:0000313" key="3">
    <source>
        <dbReference type="Proteomes" id="UP000027632"/>
    </source>
</evidence>
<reference evidence="2 3" key="1">
    <citation type="submission" date="2014-04" db="EMBL/GenBank/DDBJ databases">
        <title>Draft genome sequence of the novel Streptomyces griseorubens JSD-1 playing a role in carbon and nitrogen cycle.</title>
        <authorList>
            <consortium name="Shanghai Jiao Tong University"/>
            <person name="Feng H."/>
            <person name="Sun Y."/>
            <person name="Zhi Y."/>
            <person name="Mao L."/>
            <person name="Luo Y."/>
            <person name="Wei X."/>
            <person name="Zhou P."/>
        </authorList>
    </citation>
    <scope>NUCLEOTIDE SEQUENCE [LARGE SCALE GENOMIC DNA]</scope>
    <source>
        <strain evidence="2 3">JSD-1</strain>
    </source>
</reference>
<evidence type="ECO:0000259" key="1">
    <source>
        <dbReference type="Pfam" id="PF00561"/>
    </source>
</evidence>
<dbReference type="Pfam" id="PF00561">
    <property type="entry name" value="Abhydrolase_1"/>
    <property type="match status" value="1"/>
</dbReference>
<sequence length="254" mass="27116">MHSAAVTTEGDQIRWAELPGEDPARVYVHGLGATSPLYFAETAVHPLLAGRRSLLIDLLGHGHSDRPTSFTYTLEDHADALAAALRAAQVAGAEVIAHSMGGAVAAVLAARHPELVSRLVLVDANLDPLTPERGAYGSRDIASYGEEEFLAGGWREVRDRAGADWWATMRLTGREALHRSAVHLVRATTPTMRELLLDLPVPRTFLYPEPDGPVPGAEELEAAGVRVVAVPDCGHCIMLDNPEGFAQATAEALA</sequence>
<gene>
    <name evidence="2" type="ORF">DJ64_07380</name>
</gene>
<dbReference type="RefSeq" id="WP_037640942.1">
    <property type="nucleotide sequence ID" value="NZ_KL503830.1"/>
</dbReference>
<organism evidence="2 3">
    <name type="scientific">Streptomyces griseorubens</name>
    <dbReference type="NCBI Taxonomy" id="66897"/>
    <lineage>
        <taxon>Bacteria</taxon>
        <taxon>Bacillati</taxon>
        <taxon>Actinomycetota</taxon>
        <taxon>Actinomycetes</taxon>
        <taxon>Kitasatosporales</taxon>
        <taxon>Streptomycetaceae</taxon>
        <taxon>Streptomyces</taxon>
        <taxon>Streptomyces althioticus group</taxon>
    </lineage>
</organism>
<dbReference type="Proteomes" id="UP000027632">
    <property type="component" value="Unassembled WGS sequence"/>
</dbReference>
<keyword evidence="2" id="KW-0378">Hydrolase</keyword>
<dbReference type="PANTHER" id="PTHR43194:SF5">
    <property type="entry name" value="PIMELOYL-[ACYL-CARRIER PROTEIN] METHYL ESTER ESTERASE"/>
    <property type="match status" value="1"/>
</dbReference>
<feature type="domain" description="AB hydrolase-1" evidence="1">
    <location>
        <begin position="26"/>
        <end position="128"/>
    </location>
</feature>
<protein>
    <submittedName>
        <fullName evidence="2">Alpha/beta hydrolase</fullName>
    </submittedName>
</protein>
<dbReference type="SUPFAM" id="SSF53474">
    <property type="entry name" value="alpha/beta-Hydrolases"/>
    <property type="match status" value="1"/>
</dbReference>
<keyword evidence="3" id="KW-1185">Reference proteome</keyword>
<evidence type="ECO:0000313" key="2">
    <source>
        <dbReference type="EMBL" id="KEG40657.1"/>
    </source>
</evidence>
<proteinExistence type="predicted"/>
<dbReference type="PRINTS" id="PR00111">
    <property type="entry name" value="ABHYDROLASE"/>
</dbReference>
<comment type="caution">
    <text evidence="2">The sequence shown here is derived from an EMBL/GenBank/DDBJ whole genome shotgun (WGS) entry which is preliminary data.</text>
</comment>
<dbReference type="EMBL" id="JJMG01000148">
    <property type="protein sequence ID" value="KEG40657.1"/>
    <property type="molecule type" value="Genomic_DNA"/>
</dbReference>
<name>A0ABR4SZL4_9ACTN</name>
<accession>A0ABR4SZL4</accession>
<dbReference type="InterPro" id="IPR050228">
    <property type="entry name" value="Carboxylesterase_BioH"/>
</dbReference>
<dbReference type="InterPro" id="IPR029058">
    <property type="entry name" value="AB_hydrolase_fold"/>
</dbReference>
<dbReference type="PANTHER" id="PTHR43194">
    <property type="entry name" value="HYDROLASE ALPHA/BETA FOLD FAMILY"/>
    <property type="match status" value="1"/>
</dbReference>
<dbReference type="GO" id="GO:0016787">
    <property type="term" value="F:hydrolase activity"/>
    <property type="evidence" value="ECO:0007669"/>
    <property type="project" value="UniProtKB-KW"/>
</dbReference>
<dbReference type="Gene3D" id="3.40.50.1820">
    <property type="entry name" value="alpha/beta hydrolase"/>
    <property type="match status" value="1"/>
</dbReference>
<dbReference type="InterPro" id="IPR000073">
    <property type="entry name" value="AB_hydrolase_1"/>
</dbReference>